<dbReference type="Pfam" id="PF04309">
    <property type="entry name" value="G3P_antiterm"/>
    <property type="match status" value="1"/>
</dbReference>
<protein>
    <recommendedName>
        <fullName evidence="1">Glycerol uptake operon antiterminator regulatory protein</fullName>
    </recommendedName>
</protein>
<comment type="function">
    <text evidence="1">Regulates expression of the glpD operon. In the presence of glycerol 3-phosphate (G3P) causes antitermination of transcription of glpD at the inverted repeat of the leader region to enhance its transcription. Binds and stabilizes glpD leader mRNA.</text>
</comment>
<dbReference type="GO" id="GO:0003723">
    <property type="term" value="F:RNA binding"/>
    <property type="evidence" value="ECO:0007669"/>
    <property type="project" value="UniProtKB-KW"/>
</dbReference>
<organism evidence="2 3">
    <name type="scientific">Fictibacillus phosphorivorans</name>
    <dbReference type="NCBI Taxonomy" id="1221500"/>
    <lineage>
        <taxon>Bacteria</taxon>
        <taxon>Bacillati</taxon>
        <taxon>Bacillota</taxon>
        <taxon>Bacilli</taxon>
        <taxon>Bacillales</taxon>
        <taxon>Fictibacillaceae</taxon>
        <taxon>Fictibacillus</taxon>
    </lineage>
</organism>
<keyword evidence="1" id="KW-0319">Glycerol metabolism</keyword>
<dbReference type="Gene3D" id="3.20.20.70">
    <property type="entry name" value="Aldolase class I"/>
    <property type="match status" value="1"/>
</dbReference>
<evidence type="ECO:0000256" key="1">
    <source>
        <dbReference type="PIRNR" id="PIRNR016897"/>
    </source>
</evidence>
<dbReference type="EMBL" id="CP015378">
    <property type="protein sequence ID" value="ANC78957.1"/>
    <property type="molecule type" value="Genomic_DNA"/>
</dbReference>
<proteinExistence type="predicted"/>
<keyword evidence="1" id="KW-0694">RNA-binding</keyword>
<dbReference type="GO" id="GO:0001072">
    <property type="term" value="F:transcription antitermination factor activity, RNA binding"/>
    <property type="evidence" value="ECO:0007669"/>
    <property type="project" value="TreeGrafter"/>
</dbReference>
<dbReference type="PIRSF" id="PIRSF016897">
    <property type="entry name" value="GlpP"/>
    <property type="match status" value="1"/>
</dbReference>
<dbReference type="GO" id="GO:0006071">
    <property type="term" value="P:glycerol metabolic process"/>
    <property type="evidence" value="ECO:0007669"/>
    <property type="project" value="UniProtKB-UniRule"/>
</dbReference>
<dbReference type="RefSeq" id="WP_066398926.1">
    <property type="nucleotide sequence ID" value="NZ_CP015378.1"/>
</dbReference>
<gene>
    <name evidence="2" type="ORF">ABE65_019990</name>
</gene>
<sequence>MSFHGQKVLPAARKMKDFEKLLNSKYTYIVCLDTHISQLKFMIAMANERKKKVLVHLDLINGLKANEYAVDFLAQEMKPAGIISTRSNCIMRAKKKNMIAVQRLFLLDSLALETSYKVIERAQPDYLEVLPGIMPEIIKEVSEQAGIPVIAGGLIRTKVNVMEALEAGAEAVTTSNPELWI</sequence>
<evidence type="ECO:0000313" key="2">
    <source>
        <dbReference type="EMBL" id="ANC78957.1"/>
    </source>
</evidence>
<dbReference type="InterPro" id="IPR013785">
    <property type="entry name" value="Aldolase_TIM"/>
</dbReference>
<dbReference type="KEGG" id="fpn:ABE65_019990"/>
<keyword evidence="3" id="KW-1185">Reference proteome</keyword>
<dbReference type="AlphaFoldDB" id="A0A160IRN5"/>
<name>A0A160IRN5_9BACL</name>
<keyword evidence="1" id="KW-0805">Transcription regulation</keyword>
<dbReference type="STRING" id="1221500.ABE65_019990"/>
<keyword evidence="1" id="KW-0804">Transcription</keyword>
<dbReference type="PANTHER" id="PTHR35787:SF1">
    <property type="entry name" value="GLYCEROL UPTAKE OPERON ANTITERMINATOR REGULATORY PROTEIN"/>
    <property type="match status" value="1"/>
</dbReference>
<dbReference type="GO" id="GO:0045893">
    <property type="term" value="P:positive regulation of DNA-templated transcription"/>
    <property type="evidence" value="ECO:0007669"/>
    <property type="project" value="TreeGrafter"/>
</dbReference>
<evidence type="ECO:0000313" key="3">
    <source>
        <dbReference type="Proteomes" id="UP000076623"/>
    </source>
</evidence>
<dbReference type="SUPFAM" id="SSF110391">
    <property type="entry name" value="GlpP-like"/>
    <property type="match status" value="1"/>
</dbReference>
<dbReference type="PANTHER" id="PTHR35787">
    <property type="entry name" value="GLYCEROL UPTAKE OPERON ANTITERMINATOR REGULATORY PROTEIN"/>
    <property type="match status" value="1"/>
</dbReference>
<dbReference type="InterPro" id="IPR006699">
    <property type="entry name" value="GlpP"/>
</dbReference>
<dbReference type="Proteomes" id="UP000076623">
    <property type="component" value="Chromosome"/>
</dbReference>
<reference evidence="2 3" key="1">
    <citation type="submission" date="2016-04" db="EMBL/GenBank/DDBJ databases">
        <title>Complete genome sequence of Fictibacillus phosphorivorans G25-29, a strain toxic to nematodes.</title>
        <authorList>
            <person name="Zheng Z."/>
        </authorList>
    </citation>
    <scope>NUCLEOTIDE SEQUENCE [LARGE SCALE GENOMIC DNA]</scope>
    <source>
        <strain evidence="2 3">G25-29</strain>
    </source>
</reference>
<accession>A0A160IRN5</accession>